<dbReference type="RefSeq" id="WP_133642316.1">
    <property type="nucleotide sequence ID" value="NZ_SNYI01000001.1"/>
</dbReference>
<comment type="caution">
    <text evidence="2">The sequence shown here is derived from an EMBL/GenBank/DDBJ whole genome shotgun (WGS) entry which is preliminary data.</text>
</comment>
<dbReference type="AlphaFoldDB" id="A0A4R6TPA1"/>
<keyword evidence="3" id="KW-1185">Reference proteome</keyword>
<keyword evidence="1" id="KW-0472">Membrane</keyword>
<sequence length="95" mass="11192">MSSAGHILDMIKRIRQNKSMRPSNRQKFQADKRETIYSGIHHPERAVFTKFSAEQESAAVETIRQEASRDKRREYLLLILCILAIAVFFYIFFKL</sequence>
<evidence type="ECO:0000313" key="2">
    <source>
        <dbReference type="EMBL" id="TDQ32236.1"/>
    </source>
</evidence>
<evidence type="ECO:0000313" key="3">
    <source>
        <dbReference type="Proteomes" id="UP000295468"/>
    </source>
</evidence>
<proteinExistence type="predicted"/>
<dbReference type="Proteomes" id="UP000295468">
    <property type="component" value="Unassembled WGS sequence"/>
</dbReference>
<accession>A0A4R6TPA1</accession>
<protein>
    <submittedName>
        <fullName evidence="2">Uncharacterized protein</fullName>
    </submittedName>
</protein>
<keyword evidence="1" id="KW-0812">Transmembrane</keyword>
<evidence type="ECO:0000256" key="1">
    <source>
        <dbReference type="SAM" id="Phobius"/>
    </source>
</evidence>
<dbReference type="EMBL" id="SNYI01000001">
    <property type="protein sequence ID" value="TDQ32236.1"/>
    <property type="molecule type" value="Genomic_DNA"/>
</dbReference>
<keyword evidence="1" id="KW-1133">Transmembrane helix</keyword>
<feature type="transmembrane region" description="Helical" evidence="1">
    <location>
        <begin position="75"/>
        <end position="93"/>
    </location>
</feature>
<name>A0A4R6TPA1_9FLAO</name>
<gene>
    <name evidence="2" type="ORF">CLV82_0059</name>
</gene>
<dbReference type="OrthoDB" id="1452733at2"/>
<reference evidence="2 3" key="1">
    <citation type="submission" date="2019-03" db="EMBL/GenBank/DDBJ databases">
        <title>Genomic Encyclopedia of Archaeal and Bacterial Type Strains, Phase II (KMG-II): from individual species to whole genera.</title>
        <authorList>
            <person name="Goeker M."/>
        </authorList>
    </citation>
    <scope>NUCLEOTIDE SEQUENCE [LARGE SCALE GENOMIC DNA]</scope>
    <source>
        <strain evidence="2 3">DSM 18435</strain>
    </source>
</reference>
<organism evidence="2 3">
    <name type="scientific">Zeaxanthinibacter enoshimensis</name>
    <dbReference type="NCBI Taxonomy" id="392009"/>
    <lineage>
        <taxon>Bacteria</taxon>
        <taxon>Pseudomonadati</taxon>
        <taxon>Bacteroidota</taxon>
        <taxon>Flavobacteriia</taxon>
        <taxon>Flavobacteriales</taxon>
        <taxon>Flavobacteriaceae</taxon>
        <taxon>Zeaxanthinibacter</taxon>
    </lineage>
</organism>